<accession>A0A1C7LK12</accession>
<protein>
    <recommendedName>
        <fullName evidence="3">EthD domain-containing protein</fullName>
    </recommendedName>
</protein>
<evidence type="ECO:0000313" key="2">
    <source>
        <dbReference type="Proteomes" id="UP000092993"/>
    </source>
</evidence>
<dbReference type="Proteomes" id="UP000092993">
    <property type="component" value="Unassembled WGS sequence"/>
</dbReference>
<sequence>MAPPAFLLVFSEPGPSLSETEYLEWYEGEHIPLRIPIPAFQSWTRWVAADAAKPTYAASYDIESYEATQIAPYATLSKNRSEREKDALRRIELLDRRVYEAYEGHAMPEPSALFDPTKPAPIMLLVGIEMKPEFEDELNKWYAEEHIPLLAAVPGWVRSRRFVLRDWSKTGKSVESSKEQEKPPKYLAVHEWASRDSLETSQFKEAVNTSWRDKVMVGEVRRERRVFEFLKRWERQ</sequence>
<dbReference type="OrthoDB" id="2851338at2759"/>
<dbReference type="AlphaFoldDB" id="A0A1C7LK12"/>
<dbReference type="STRING" id="5627.A0A1C7LK12"/>
<dbReference type="InterPro" id="IPR011008">
    <property type="entry name" value="Dimeric_a/b-barrel"/>
</dbReference>
<reference evidence="1 2" key="1">
    <citation type="submission" date="2016-03" db="EMBL/GenBank/DDBJ databases">
        <title>Whole genome sequencing of Grifola frondosa 9006-11.</title>
        <authorList>
            <person name="Min B."/>
            <person name="Park H."/>
            <person name="Kim J.-G."/>
            <person name="Cho H."/>
            <person name="Oh Y.-L."/>
            <person name="Kong W.-S."/>
            <person name="Choi I.-G."/>
        </authorList>
    </citation>
    <scope>NUCLEOTIDE SEQUENCE [LARGE SCALE GENOMIC DNA]</scope>
    <source>
        <strain evidence="1 2">9006-11</strain>
    </source>
</reference>
<name>A0A1C7LK12_GRIFR</name>
<gene>
    <name evidence="1" type="ORF">A0H81_14973</name>
</gene>
<proteinExistence type="predicted"/>
<dbReference type="SUPFAM" id="SSF54909">
    <property type="entry name" value="Dimeric alpha+beta barrel"/>
    <property type="match status" value="2"/>
</dbReference>
<keyword evidence="2" id="KW-1185">Reference proteome</keyword>
<comment type="caution">
    <text evidence="1">The sequence shown here is derived from an EMBL/GenBank/DDBJ whole genome shotgun (WGS) entry which is preliminary data.</text>
</comment>
<dbReference type="OMA" id="QDWYDNE"/>
<evidence type="ECO:0008006" key="3">
    <source>
        <dbReference type="Google" id="ProtNLM"/>
    </source>
</evidence>
<organism evidence="1 2">
    <name type="scientific">Grifola frondosa</name>
    <name type="common">Maitake</name>
    <name type="synonym">Polyporus frondosus</name>
    <dbReference type="NCBI Taxonomy" id="5627"/>
    <lineage>
        <taxon>Eukaryota</taxon>
        <taxon>Fungi</taxon>
        <taxon>Dikarya</taxon>
        <taxon>Basidiomycota</taxon>
        <taxon>Agaricomycotina</taxon>
        <taxon>Agaricomycetes</taxon>
        <taxon>Polyporales</taxon>
        <taxon>Grifolaceae</taxon>
        <taxon>Grifola</taxon>
    </lineage>
</organism>
<evidence type="ECO:0000313" key="1">
    <source>
        <dbReference type="EMBL" id="OBZ65020.1"/>
    </source>
</evidence>
<dbReference type="EMBL" id="LUGG01000060">
    <property type="protein sequence ID" value="OBZ65020.1"/>
    <property type="molecule type" value="Genomic_DNA"/>
</dbReference>